<keyword evidence="4 9" id="KW-0813">Transport</keyword>
<evidence type="ECO:0000256" key="3">
    <source>
        <dbReference type="ARBA" id="ARBA00021007"/>
    </source>
</evidence>
<keyword evidence="9" id="KW-0520">NAD</keyword>
<keyword evidence="9" id="KW-0249">Electron transport</keyword>
<keyword evidence="7 9" id="KW-0472">Membrane</keyword>
<keyword evidence="5 9" id="KW-0812">Transmembrane</keyword>
<evidence type="ECO:0000256" key="4">
    <source>
        <dbReference type="ARBA" id="ARBA00022448"/>
    </source>
</evidence>
<feature type="transmembrane region" description="Helical" evidence="9">
    <location>
        <begin position="6"/>
        <end position="26"/>
    </location>
</feature>
<dbReference type="GO" id="GO:0031966">
    <property type="term" value="C:mitochondrial membrane"/>
    <property type="evidence" value="ECO:0007669"/>
    <property type="project" value="UniProtKB-SubCell"/>
</dbReference>
<dbReference type="Pfam" id="PF00507">
    <property type="entry name" value="Oxidored_q4"/>
    <property type="match status" value="1"/>
</dbReference>
<evidence type="ECO:0000256" key="6">
    <source>
        <dbReference type="ARBA" id="ARBA00022989"/>
    </source>
</evidence>
<evidence type="ECO:0000256" key="7">
    <source>
        <dbReference type="ARBA" id="ARBA00023136"/>
    </source>
</evidence>
<evidence type="ECO:0000256" key="8">
    <source>
        <dbReference type="ARBA" id="ARBA00049551"/>
    </source>
</evidence>
<dbReference type="PANTHER" id="PTHR11058">
    <property type="entry name" value="NADH-UBIQUINONE OXIDOREDUCTASE CHAIN 3"/>
    <property type="match status" value="1"/>
</dbReference>
<feature type="transmembrane region" description="Helical" evidence="9">
    <location>
        <begin position="61"/>
        <end position="82"/>
    </location>
</feature>
<dbReference type="AlphaFoldDB" id="A0A0U1Z192"/>
<comment type="similarity">
    <text evidence="2 9">Belongs to the complex I subunit 3 family.</text>
</comment>
<keyword evidence="6 9" id="KW-1133">Transmembrane helix</keyword>
<evidence type="ECO:0000256" key="1">
    <source>
        <dbReference type="ARBA" id="ARBA00004370"/>
    </source>
</evidence>
<feature type="transmembrane region" description="Helical" evidence="9">
    <location>
        <begin position="88"/>
        <end position="107"/>
    </location>
</feature>
<gene>
    <name evidence="10" type="primary">nad3</name>
</gene>
<protein>
    <recommendedName>
        <fullName evidence="3 9">NADH-ubiquinone oxidoreductase chain 3</fullName>
        <ecNumber evidence="9">7.1.1.2</ecNumber>
    </recommendedName>
</protein>
<comment type="function">
    <text evidence="9">Core subunit of the mitochondrial membrane respiratory chain NADH dehydrogenase (Complex I) which catalyzes electron transfer from NADH through the respiratory chain, using ubiquinone as an electron acceptor. Essential for the catalytic activity of complex I.</text>
</comment>
<accession>A0A0U1Z192</accession>
<evidence type="ECO:0000256" key="2">
    <source>
        <dbReference type="ARBA" id="ARBA00008472"/>
    </source>
</evidence>
<keyword evidence="9" id="KW-1278">Translocase</keyword>
<evidence type="ECO:0000256" key="5">
    <source>
        <dbReference type="ARBA" id="ARBA00022692"/>
    </source>
</evidence>
<geneLocation type="mitochondrion" evidence="10"/>
<dbReference type="GO" id="GO:0008137">
    <property type="term" value="F:NADH dehydrogenase (ubiquinone) activity"/>
    <property type="evidence" value="ECO:0007669"/>
    <property type="project" value="UniProtKB-UniRule"/>
</dbReference>
<comment type="subcellular location">
    <subcellularLocation>
        <location evidence="1">Membrane</location>
    </subcellularLocation>
    <subcellularLocation>
        <location evidence="9">Mitochondrion membrane</location>
        <topology evidence="9">Multi-pass membrane protein</topology>
    </subcellularLocation>
</comment>
<dbReference type="EC" id="7.1.1.2" evidence="9"/>
<evidence type="ECO:0000313" key="10">
    <source>
        <dbReference type="EMBL" id="AJK90888.1"/>
    </source>
</evidence>
<keyword evidence="9" id="KW-0679">Respiratory chain</keyword>
<dbReference type="GO" id="GO:0030964">
    <property type="term" value="C:NADH dehydrogenase complex"/>
    <property type="evidence" value="ECO:0007669"/>
    <property type="project" value="TreeGrafter"/>
</dbReference>
<dbReference type="PANTHER" id="PTHR11058:SF9">
    <property type="entry name" value="NADH-UBIQUINONE OXIDOREDUCTASE CHAIN 3"/>
    <property type="match status" value="1"/>
</dbReference>
<reference evidence="10" key="1">
    <citation type="journal article" date="2015" name="Mitochondrial DNA">
        <title>The complete mitogenome of the giant clam Tridacna squamosa (Heterodonta: Bivalvia: Tridacnidae).</title>
        <authorList>
            <person name="Gan H.M."/>
            <person name="Gan H.Y."/>
            <person name="Tan M.H."/>
            <person name="Penny S.S."/>
            <person name="Willan R.C."/>
            <person name="Austin C.M."/>
        </authorList>
    </citation>
    <scope>NUCLEOTIDE SEQUENCE</scope>
    <source>
        <tissue evidence="10">Muscle tissue</tissue>
    </source>
</reference>
<dbReference type="Gene3D" id="1.20.58.1610">
    <property type="entry name" value="NADH:ubiquinone/plastoquinone oxidoreductase, chain 3"/>
    <property type="match status" value="1"/>
</dbReference>
<proteinExistence type="inferred from homology"/>
<dbReference type="InterPro" id="IPR038430">
    <property type="entry name" value="NDAH_ubi_oxred_su3_sf"/>
</dbReference>
<organism evidence="10">
    <name type="scientific">Tridacna squamosa</name>
    <name type="common">Fluted giant clam</name>
    <dbReference type="NCBI Taxonomy" id="80830"/>
    <lineage>
        <taxon>Eukaryota</taxon>
        <taxon>Metazoa</taxon>
        <taxon>Spiralia</taxon>
        <taxon>Lophotrochozoa</taxon>
        <taxon>Mollusca</taxon>
        <taxon>Bivalvia</taxon>
        <taxon>Autobranchia</taxon>
        <taxon>Heteroconchia</taxon>
        <taxon>Euheterodonta</taxon>
        <taxon>Imparidentia</taxon>
        <taxon>Neoheterodontei</taxon>
        <taxon>Cardiida</taxon>
        <taxon>Cardioidea</taxon>
        <taxon>Cardiidae</taxon>
        <taxon>Tridacninae</taxon>
        <taxon>Tridacna</taxon>
    </lineage>
</organism>
<name>A0A0U1Z192_TRISQ</name>
<dbReference type="InterPro" id="IPR000440">
    <property type="entry name" value="NADH_UbQ/plastoQ_OxRdtase_su3"/>
</dbReference>
<dbReference type="EMBL" id="KP205428">
    <property type="protein sequence ID" value="AJK90888.1"/>
    <property type="molecule type" value="Genomic_DNA"/>
</dbReference>
<evidence type="ECO:0000256" key="9">
    <source>
        <dbReference type="RuleBase" id="RU003640"/>
    </source>
</evidence>
<keyword evidence="9" id="KW-0830">Ubiquinone</keyword>
<keyword evidence="9 10" id="KW-0496">Mitochondrion</keyword>
<comment type="catalytic activity">
    <reaction evidence="8 9">
        <text>a ubiquinone + NADH + 5 H(+)(in) = a ubiquinol + NAD(+) + 4 H(+)(out)</text>
        <dbReference type="Rhea" id="RHEA:29091"/>
        <dbReference type="Rhea" id="RHEA-COMP:9565"/>
        <dbReference type="Rhea" id="RHEA-COMP:9566"/>
        <dbReference type="ChEBI" id="CHEBI:15378"/>
        <dbReference type="ChEBI" id="CHEBI:16389"/>
        <dbReference type="ChEBI" id="CHEBI:17976"/>
        <dbReference type="ChEBI" id="CHEBI:57540"/>
        <dbReference type="ChEBI" id="CHEBI:57945"/>
        <dbReference type="EC" id="7.1.1.2"/>
    </reaction>
</comment>
<sequence length="118" mass="13010">MMSSFELGVVYFVGVGGFGVLLLFLAKKLGKKGRANMYAASAFECGFQAISNARTPFSLKFYIVALVFLVFDVELILVFPYFCGISPTPWGVLTLFCFMAVLLVGLVHECNEGSIEWQ</sequence>